<organism evidence="1 2">
    <name type="scientific">Halochromatium glycolicum</name>
    <dbReference type="NCBI Taxonomy" id="85075"/>
    <lineage>
        <taxon>Bacteria</taxon>
        <taxon>Pseudomonadati</taxon>
        <taxon>Pseudomonadota</taxon>
        <taxon>Gammaproteobacteria</taxon>
        <taxon>Chromatiales</taxon>
        <taxon>Chromatiaceae</taxon>
        <taxon>Halochromatium</taxon>
    </lineage>
</organism>
<gene>
    <name evidence="1" type="ORF">CKO40_14575</name>
</gene>
<sequence length="78" mass="8506">MRAIHSGYAVALFGLIEQLKPPSRGYGGRKIDHRQGWRPIKTPACLTQALISQAAEPTQLSFSGAGFRNAVKMTASHR</sequence>
<keyword evidence="2" id="KW-1185">Reference proteome</keyword>
<name>A0AAJ0U5N6_9GAMM</name>
<dbReference type="EMBL" id="NRSJ01000027">
    <property type="protein sequence ID" value="MBK1705749.1"/>
    <property type="molecule type" value="Genomic_DNA"/>
</dbReference>
<reference evidence="1" key="2">
    <citation type="journal article" date="2020" name="Microorganisms">
        <title>Osmotic Adaptation and Compatible Solute Biosynthesis of Phototrophic Bacteria as Revealed from Genome Analyses.</title>
        <authorList>
            <person name="Imhoff J.F."/>
            <person name="Rahn T."/>
            <person name="Kunzel S."/>
            <person name="Keller A."/>
            <person name="Neulinger S.C."/>
        </authorList>
    </citation>
    <scope>NUCLEOTIDE SEQUENCE</scope>
    <source>
        <strain evidence="1">DSM 11080</strain>
    </source>
</reference>
<evidence type="ECO:0000313" key="1">
    <source>
        <dbReference type="EMBL" id="MBK1705749.1"/>
    </source>
</evidence>
<dbReference type="Proteomes" id="UP001296776">
    <property type="component" value="Unassembled WGS sequence"/>
</dbReference>
<proteinExistence type="predicted"/>
<evidence type="ECO:0000313" key="2">
    <source>
        <dbReference type="Proteomes" id="UP001296776"/>
    </source>
</evidence>
<comment type="caution">
    <text evidence="1">The sequence shown here is derived from an EMBL/GenBank/DDBJ whole genome shotgun (WGS) entry which is preliminary data.</text>
</comment>
<accession>A0AAJ0U5N6</accession>
<reference evidence="1" key="1">
    <citation type="submission" date="2017-08" db="EMBL/GenBank/DDBJ databases">
        <authorList>
            <person name="Imhoff J.F."/>
            <person name="Rahn T."/>
            <person name="Kuenzel S."/>
            <person name="Neulinger S.C."/>
        </authorList>
    </citation>
    <scope>NUCLEOTIDE SEQUENCE</scope>
    <source>
        <strain evidence="1">DSM 11080</strain>
    </source>
</reference>
<protein>
    <submittedName>
        <fullName evidence="1">Uncharacterized protein</fullName>
    </submittedName>
</protein>
<dbReference type="AlphaFoldDB" id="A0AAJ0U5N6"/>